<dbReference type="OrthoDB" id="283299at2"/>
<keyword evidence="4" id="KW-0449">Lipoprotein</keyword>
<accession>A0A518ERW7</accession>
<protein>
    <submittedName>
        <fullName evidence="4">Putative lipoprotein YiaD</fullName>
    </submittedName>
</protein>
<reference evidence="4 5" key="1">
    <citation type="submission" date="2019-02" db="EMBL/GenBank/DDBJ databases">
        <title>Deep-cultivation of Planctomycetes and their phenomic and genomic characterization uncovers novel biology.</title>
        <authorList>
            <person name="Wiegand S."/>
            <person name="Jogler M."/>
            <person name="Boedeker C."/>
            <person name="Pinto D."/>
            <person name="Vollmers J."/>
            <person name="Rivas-Marin E."/>
            <person name="Kohn T."/>
            <person name="Peeters S.H."/>
            <person name="Heuer A."/>
            <person name="Rast P."/>
            <person name="Oberbeckmann S."/>
            <person name="Bunk B."/>
            <person name="Jeske O."/>
            <person name="Meyerdierks A."/>
            <person name="Storesund J.E."/>
            <person name="Kallscheuer N."/>
            <person name="Luecker S."/>
            <person name="Lage O.M."/>
            <person name="Pohl T."/>
            <person name="Merkel B.J."/>
            <person name="Hornburger P."/>
            <person name="Mueller R.-W."/>
            <person name="Bruemmer F."/>
            <person name="Labrenz M."/>
            <person name="Spormann A.M."/>
            <person name="Op den Camp H."/>
            <person name="Overmann J."/>
            <person name="Amann R."/>
            <person name="Jetten M.S.M."/>
            <person name="Mascher T."/>
            <person name="Medema M.H."/>
            <person name="Devos D.P."/>
            <person name="Kaster A.-K."/>
            <person name="Ovreas L."/>
            <person name="Rohde M."/>
            <person name="Galperin M.Y."/>
            <person name="Jogler C."/>
        </authorList>
    </citation>
    <scope>NUCLEOTIDE SEQUENCE [LARGE SCALE GENOMIC DNA]</scope>
    <source>
        <strain evidence="4 5">Poly30</strain>
    </source>
</reference>
<dbReference type="AlphaFoldDB" id="A0A518ERW7"/>
<feature type="domain" description="OmpA-like" evidence="3">
    <location>
        <begin position="144"/>
        <end position="271"/>
    </location>
</feature>
<dbReference type="Pfam" id="PF00691">
    <property type="entry name" value="OmpA"/>
    <property type="match status" value="1"/>
</dbReference>
<gene>
    <name evidence="4" type="primary">yiaD</name>
    <name evidence="4" type="ORF">Poly30_23540</name>
</gene>
<keyword evidence="5" id="KW-1185">Reference proteome</keyword>
<evidence type="ECO:0000259" key="3">
    <source>
        <dbReference type="PROSITE" id="PS51123"/>
    </source>
</evidence>
<evidence type="ECO:0000256" key="1">
    <source>
        <dbReference type="PROSITE-ProRule" id="PRU00473"/>
    </source>
</evidence>
<evidence type="ECO:0000313" key="5">
    <source>
        <dbReference type="Proteomes" id="UP000320390"/>
    </source>
</evidence>
<dbReference type="PANTHER" id="PTHR30329">
    <property type="entry name" value="STATOR ELEMENT OF FLAGELLAR MOTOR COMPLEX"/>
    <property type="match status" value="1"/>
</dbReference>
<dbReference type="GO" id="GO:0016020">
    <property type="term" value="C:membrane"/>
    <property type="evidence" value="ECO:0007669"/>
    <property type="project" value="UniProtKB-UniRule"/>
</dbReference>
<dbReference type="InterPro" id="IPR036737">
    <property type="entry name" value="OmpA-like_sf"/>
</dbReference>
<keyword evidence="1" id="KW-0472">Membrane</keyword>
<dbReference type="EMBL" id="CP036434">
    <property type="protein sequence ID" value="QDV06838.1"/>
    <property type="molecule type" value="Genomic_DNA"/>
</dbReference>
<dbReference type="SUPFAM" id="SSF103088">
    <property type="entry name" value="OmpA-like"/>
    <property type="match status" value="1"/>
</dbReference>
<proteinExistence type="predicted"/>
<dbReference type="PROSITE" id="PS51123">
    <property type="entry name" value="OMPA_2"/>
    <property type="match status" value="1"/>
</dbReference>
<sequence length="272" mass="29547">MAAVQPLDPGGFESLLITKKPPTMSNTQGSHPSRRKMAGISTVLTRFAAVGLIATMASCASPQDVAYTRELAKDYENQVFDLERQLAEKNLELSRIQERYAEERKSSIVNSSFDGSLESRLNNLASMIDQRGGEVKDVERFDVEGGYLLMIQDKILFDSGSAALGTSGSQALAEIAAEIAAAPHGEIFVRGHTDSDPVRKPETLRQFPNGNLQLSAERAVSVAAYLIDNSALGGKDVVVMGFGSWRPVKPNTSAESKRLNRRVEIFVSDPES</sequence>
<dbReference type="Gene3D" id="3.30.1330.60">
    <property type="entry name" value="OmpA-like domain"/>
    <property type="match status" value="1"/>
</dbReference>
<dbReference type="InterPro" id="IPR050330">
    <property type="entry name" value="Bact_OuterMem_StrucFunc"/>
</dbReference>
<evidence type="ECO:0000256" key="2">
    <source>
        <dbReference type="SAM" id="Coils"/>
    </source>
</evidence>
<name>A0A518ERW7_9BACT</name>
<dbReference type="CDD" id="cd07185">
    <property type="entry name" value="OmpA_C-like"/>
    <property type="match status" value="1"/>
</dbReference>
<dbReference type="InterPro" id="IPR006665">
    <property type="entry name" value="OmpA-like"/>
</dbReference>
<dbReference type="Proteomes" id="UP000320390">
    <property type="component" value="Chromosome"/>
</dbReference>
<keyword evidence="2" id="KW-0175">Coiled coil</keyword>
<dbReference type="PANTHER" id="PTHR30329:SF21">
    <property type="entry name" value="LIPOPROTEIN YIAD-RELATED"/>
    <property type="match status" value="1"/>
</dbReference>
<evidence type="ECO:0000313" key="4">
    <source>
        <dbReference type="EMBL" id="QDV06838.1"/>
    </source>
</evidence>
<organism evidence="4 5">
    <name type="scientific">Saltatorellus ferox</name>
    <dbReference type="NCBI Taxonomy" id="2528018"/>
    <lineage>
        <taxon>Bacteria</taxon>
        <taxon>Pseudomonadati</taxon>
        <taxon>Planctomycetota</taxon>
        <taxon>Planctomycetia</taxon>
        <taxon>Planctomycetia incertae sedis</taxon>
        <taxon>Saltatorellus</taxon>
    </lineage>
</organism>
<feature type="coiled-coil region" evidence="2">
    <location>
        <begin position="72"/>
        <end position="106"/>
    </location>
</feature>